<dbReference type="AlphaFoldDB" id="A0A5S5D851"/>
<dbReference type="Pfam" id="PF20001">
    <property type="entry name" value="DUF6428"/>
    <property type="match status" value="1"/>
</dbReference>
<keyword evidence="2" id="KW-1185">Reference proteome</keyword>
<dbReference type="EMBL" id="VNHX01000017">
    <property type="protein sequence ID" value="TYP92263.1"/>
    <property type="molecule type" value="Genomic_DNA"/>
</dbReference>
<dbReference type="RefSeq" id="WP_148909363.1">
    <property type="nucleotide sequence ID" value="NZ_VNHX01000017.1"/>
</dbReference>
<comment type="caution">
    <text evidence="1">The sequence shown here is derived from an EMBL/GenBank/DDBJ whole genome shotgun (WGS) entry which is preliminary data.</text>
</comment>
<organism evidence="1 2">
    <name type="scientific">Sphingobacterium allocomposti</name>
    <dbReference type="NCBI Taxonomy" id="415956"/>
    <lineage>
        <taxon>Bacteria</taxon>
        <taxon>Pseudomonadati</taxon>
        <taxon>Bacteroidota</taxon>
        <taxon>Sphingobacteriia</taxon>
        <taxon>Sphingobacteriales</taxon>
        <taxon>Sphingobacteriaceae</taxon>
        <taxon>Sphingobacterium</taxon>
    </lineage>
</organism>
<sequence>MKLSAIKEILRTLQTVEFQLENGTPVPEHFHVTEVGQVTKSFIDCGGVIRQERIVSLQLWNADDYAHRLKPEKLLRIIALSEEKLGIEDGEVEVEYQSDTIGRYDLAFDGQRFLLKNKATACLAPGACCVADEKPKVNLSALPVNPSCSPGSGCC</sequence>
<reference evidence="1 2" key="1">
    <citation type="submission" date="2019-07" db="EMBL/GenBank/DDBJ databases">
        <title>Genomic Encyclopedia of Archaeal and Bacterial Type Strains, Phase II (KMG-II): from individual species to whole genera.</title>
        <authorList>
            <person name="Goeker M."/>
        </authorList>
    </citation>
    <scope>NUCLEOTIDE SEQUENCE [LARGE SCALE GENOMIC DNA]</scope>
    <source>
        <strain evidence="1 2">DSM 18850</strain>
    </source>
</reference>
<dbReference type="OrthoDB" id="66316at2"/>
<accession>A0A5S5D851</accession>
<proteinExistence type="predicted"/>
<dbReference type="Proteomes" id="UP000325105">
    <property type="component" value="Unassembled WGS sequence"/>
</dbReference>
<protein>
    <submittedName>
        <fullName evidence="1">Uncharacterized protein</fullName>
    </submittedName>
</protein>
<evidence type="ECO:0000313" key="2">
    <source>
        <dbReference type="Proteomes" id="UP000325105"/>
    </source>
</evidence>
<evidence type="ECO:0000313" key="1">
    <source>
        <dbReference type="EMBL" id="TYP92263.1"/>
    </source>
</evidence>
<name>A0A5S5D851_9SPHI</name>
<dbReference type="InterPro" id="IPR045534">
    <property type="entry name" value="DUF6428"/>
</dbReference>
<gene>
    <name evidence="1" type="ORF">BC792_11738</name>
</gene>